<evidence type="ECO:0000313" key="5">
    <source>
        <dbReference type="Proteomes" id="UP001054857"/>
    </source>
</evidence>
<keyword evidence="2" id="KW-0472">Membrane</keyword>
<reference evidence="4 5" key="1">
    <citation type="journal article" date="2021" name="Sci. Rep.">
        <title>Genome sequencing of the multicellular alga Astrephomene provides insights into convergent evolution of germ-soma differentiation.</title>
        <authorList>
            <person name="Yamashita S."/>
            <person name="Yamamoto K."/>
            <person name="Matsuzaki R."/>
            <person name="Suzuki S."/>
            <person name="Yamaguchi H."/>
            <person name="Hirooka S."/>
            <person name="Minakuchi Y."/>
            <person name="Miyagishima S."/>
            <person name="Kawachi M."/>
            <person name="Toyoda A."/>
            <person name="Nozaki H."/>
        </authorList>
    </citation>
    <scope>NUCLEOTIDE SEQUENCE [LARGE SCALE GENOMIC DNA]</scope>
    <source>
        <strain evidence="4 5">NIES-4017</strain>
    </source>
</reference>
<feature type="compositionally biased region" description="Low complexity" evidence="1">
    <location>
        <begin position="257"/>
        <end position="271"/>
    </location>
</feature>
<evidence type="ECO:0000313" key="4">
    <source>
        <dbReference type="EMBL" id="GFR52075.1"/>
    </source>
</evidence>
<evidence type="ECO:0000256" key="1">
    <source>
        <dbReference type="SAM" id="MobiDB-lite"/>
    </source>
</evidence>
<dbReference type="InterPro" id="IPR057228">
    <property type="entry name" value="DUF7906"/>
</dbReference>
<dbReference type="AlphaFoldDB" id="A0AAD3E1Q0"/>
<dbReference type="Proteomes" id="UP001054857">
    <property type="component" value="Unassembled WGS sequence"/>
</dbReference>
<name>A0AAD3E1Q0_9CHLO</name>
<feature type="region of interest" description="Disordered" evidence="1">
    <location>
        <begin position="1"/>
        <end position="24"/>
    </location>
</feature>
<gene>
    <name evidence="4" type="ORF">Agub_g14598</name>
</gene>
<evidence type="ECO:0000256" key="2">
    <source>
        <dbReference type="SAM" id="Phobius"/>
    </source>
</evidence>
<dbReference type="Pfam" id="PF25483">
    <property type="entry name" value="DUF7906"/>
    <property type="match status" value="1"/>
</dbReference>
<keyword evidence="2" id="KW-0812">Transmembrane</keyword>
<feature type="non-terminal residue" evidence="4">
    <location>
        <position position="1"/>
    </location>
</feature>
<feature type="region of interest" description="Disordered" evidence="1">
    <location>
        <begin position="584"/>
        <end position="604"/>
    </location>
</feature>
<keyword evidence="5" id="KW-1185">Reference proteome</keyword>
<feature type="domain" description="DUF7906" evidence="3">
    <location>
        <begin position="154"/>
        <end position="196"/>
    </location>
</feature>
<protein>
    <recommendedName>
        <fullName evidence="3">DUF7906 domain-containing protein</fullName>
    </recommendedName>
</protein>
<evidence type="ECO:0000259" key="3">
    <source>
        <dbReference type="Pfam" id="PF25483"/>
    </source>
</evidence>
<dbReference type="PANTHER" id="PTHR31515">
    <property type="entry name" value="TRANSMEMBRANE PROTEIN-RELATED"/>
    <property type="match status" value="1"/>
</dbReference>
<sequence length="878" mass="93948">ASSQLREPQLPPLSSFMPGGGAGHSHPTWPYGNVVDPKFAAKDATWDSDRWVSAVSSYLAQEEQHRRALLAAAGPERGGAAVVAAARLLARPGSAMGAVLRRELLGSWEEAADTLHSSFHTAHPAEDCLVNTWVASGGGGSSKSGSPSSSPSVAGRWVLIDLTAGGKDWGPALGGEGVVHTHTLPNVHELFGAVKRIKEEVRQAALQPSPDGSQPASTHQEAAVVAELAAAKAARLPSVANRHHHMYLLKKHARMHGSGAPGSSPAPGADPSSPPISEEEAERQWRLQHQVVLLQAELDVIEEWALRYCHEQAHPPLACSGWREEAAALRAGLSKLHGAAGAEATYELFRQHRWEIFGQESEDWLHQRPDLYDEEEISRDTLLSELAGAMSRAIRHVIAPPTATWQPTASRLTHGSVHGAAGTPPLHAAAGAAAGSKHVSSLAAAAAGVDSDLDLESAGHYPHPHPHMHQHQHQQLPAFAYHVHFQIHLISDSSRQRRGSAAAAAFDVEAFKAEVDTLRMRNQAFKFSVHPAALHDQPALAAGLAAATRTALQEVPSGEDFFEAEMERVYVDSTELAATLRTLFPPTRQQQQREQQQAGRQGVALTSPSRDLPVYVFLLERDVPVLLDAHYNARELGDMVMVVANSARRDEPPTGMMCGGSLLPRPTSPLKEALAAVLGALGGLLPPHLGYDPRTHSISHDWLWSVGGHPLSFTSTGLHYAPLQRDALARSHLIDALDASVGAVNGAVGRLARVAASEHVWKHLKAHQAAAREIVRQYGQVVSYWRSAVATAYGLDLSSALEYLRALEGQLGALERAVGELAEQSEPLRCRSQVVGQPLLVRRLAPLSWGLSGLAALGALGWGAGLGPGVWRKKAKAS</sequence>
<keyword evidence="2" id="KW-1133">Transmembrane helix</keyword>
<accession>A0AAD3E1Q0</accession>
<comment type="caution">
    <text evidence="4">The sequence shown here is derived from an EMBL/GenBank/DDBJ whole genome shotgun (WGS) entry which is preliminary data.</text>
</comment>
<dbReference type="EMBL" id="BMAR01000057">
    <property type="protein sequence ID" value="GFR52075.1"/>
    <property type="molecule type" value="Genomic_DNA"/>
</dbReference>
<dbReference type="PANTHER" id="PTHR31515:SF2">
    <property type="entry name" value="TRANSMEMBRANE PROTEIN"/>
    <property type="match status" value="1"/>
</dbReference>
<feature type="transmembrane region" description="Helical" evidence="2">
    <location>
        <begin position="847"/>
        <end position="871"/>
    </location>
</feature>
<organism evidence="4 5">
    <name type="scientific">Astrephomene gubernaculifera</name>
    <dbReference type="NCBI Taxonomy" id="47775"/>
    <lineage>
        <taxon>Eukaryota</taxon>
        <taxon>Viridiplantae</taxon>
        <taxon>Chlorophyta</taxon>
        <taxon>core chlorophytes</taxon>
        <taxon>Chlorophyceae</taxon>
        <taxon>CS clade</taxon>
        <taxon>Chlamydomonadales</taxon>
        <taxon>Astrephomenaceae</taxon>
        <taxon>Astrephomene</taxon>
    </lineage>
</organism>
<feature type="region of interest" description="Disordered" evidence="1">
    <location>
        <begin position="254"/>
        <end position="282"/>
    </location>
</feature>
<feature type="compositionally biased region" description="Low complexity" evidence="1">
    <location>
        <begin position="588"/>
        <end position="601"/>
    </location>
</feature>
<proteinExistence type="predicted"/>